<dbReference type="PANTHER" id="PTHR42921">
    <property type="entry name" value="ACETOACETYL-COA SYNTHETASE"/>
    <property type="match status" value="1"/>
</dbReference>
<organism evidence="1 2">
    <name type="scientific">Aspergillus minisclerotigenes</name>
    <dbReference type="NCBI Taxonomy" id="656917"/>
    <lineage>
        <taxon>Eukaryota</taxon>
        <taxon>Fungi</taxon>
        <taxon>Dikarya</taxon>
        <taxon>Ascomycota</taxon>
        <taxon>Pezizomycotina</taxon>
        <taxon>Eurotiomycetes</taxon>
        <taxon>Eurotiomycetidae</taxon>
        <taxon>Eurotiales</taxon>
        <taxon>Aspergillaceae</taxon>
        <taxon>Aspergillus</taxon>
        <taxon>Aspergillus subgen. Circumdati</taxon>
    </lineage>
</organism>
<evidence type="ECO:0000313" key="2">
    <source>
        <dbReference type="Proteomes" id="UP000326289"/>
    </source>
</evidence>
<dbReference type="Gene3D" id="3.30.300.30">
    <property type="match status" value="1"/>
</dbReference>
<proteinExistence type="predicted"/>
<gene>
    <name evidence="1" type="ORF">BDV30DRAFT_239207</name>
</gene>
<reference evidence="1 2" key="1">
    <citation type="submission" date="2019-04" db="EMBL/GenBank/DDBJ databases">
        <title>Fungal friends and foes A comparative genomics study of 23 Aspergillus species from section Flavi.</title>
        <authorList>
            <consortium name="DOE Joint Genome Institute"/>
            <person name="Kjaerbolling I."/>
            <person name="Vesth T.C."/>
            <person name="Frisvad J.C."/>
            <person name="Nybo J.L."/>
            <person name="Theobald S."/>
            <person name="Kildgaard S."/>
            <person name="Petersen T.I."/>
            <person name="Kuo A."/>
            <person name="Sato A."/>
            <person name="Lyhne E.K."/>
            <person name="Kogle M.E."/>
            <person name="Wiebenga A."/>
            <person name="Kun R.S."/>
            <person name="Lubbers R.J."/>
            <person name="Makela M.R."/>
            <person name="Barry K."/>
            <person name="Chovatia M."/>
            <person name="Clum A."/>
            <person name="Daum C."/>
            <person name="Haridas S."/>
            <person name="He G."/>
            <person name="LaButti K."/>
            <person name="Lipzen A."/>
            <person name="Mondo S."/>
            <person name="Pangilinan J."/>
            <person name="Riley R."/>
            <person name="Salamov A."/>
            <person name="Simmons B.A."/>
            <person name="Magnuson J.K."/>
            <person name="Henrissat B."/>
            <person name="Mortensen U.H."/>
            <person name="Larsen T.O."/>
            <person name="De vries R.P."/>
            <person name="Grigoriev I.V."/>
            <person name="Machida M."/>
            <person name="Baker S.E."/>
            <person name="Andersen M.R."/>
        </authorList>
    </citation>
    <scope>NUCLEOTIDE SEQUENCE [LARGE SCALE GENOMIC DNA]</scope>
    <source>
        <strain evidence="1 2">CBS 117635</strain>
    </source>
</reference>
<evidence type="ECO:0008006" key="3">
    <source>
        <dbReference type="Google" id="ProtNLM"/>
    </source>
</evidence>
<dbReference type="Proteomes" id="UP000326289">
    <property type="component" value="Unassembled WGS sequence"/>
</dbReference>
<dbReference type="InterPro" id="IPR045851">
    <property type="entry name" value="AMP-bd_C_sf"/>
</dbReference>
<dbReference type="EMBL" id="ML732801">
    <property type="protein sequence ID" value="KAB8272906.1"/>
    <property type="molecule type" value="Genomic_DNA"/>
</dbReference>
<accession>A0A5N6J285</accession>
<dbReference type="AlphaFoldDB" id="A0A5N6J285"/>
<dbReference type="PANTHER" id="PTHR42921:SF4">
    <property type="entry name" value="ACETOACETYL-COA SYNTHASE (AFU_ORTHOLOGUE AFUA_8G04770)"/>
    <property type="match status" value="1"/>
</dbReference>
<dbReference type="SUPFAM" id="SSF56801">
    <property type="entry name" value="Acetyl-CoA synthetase-like"/>
    <property type="match status" value="1"/>
</dbReference>
<keyword evidence="2" id="KW-1185">Reference proteome</keyword>
<sequence>MASGVWTHGDIVSINPHTRQLLFYGWSDGVLNPSGIHFYSSEIYQVIESRFSAEVADSLYEGQGRPSDTDERIILFLLTKPGHRFTNELVERVKTTIRKRLSGRHFPSFVSPTPEIPATVNGERVEIPVKKTVSGAKAKPSSKLSNPAILEYYCQFAKVEELVSRESKL</sequence>
<evidence type="ECO:0000313" key="1">
    <source>
        <dbReference type="EMBL" id="KAB8272906.1"/>
    </source>
</evidence>
<name>A0A5N6J285_9EURO</name>
<protein>
    <recommendedName>
        <fullName evidence="3">AMP-binding enzyme C-terminal domain-containing protein</fullName>
    </recommendedName>
</protein>
<dbReference type="GO" id="GO:0030729">
    <property type="term" value="F:acetoacetate-CoA ligase activity"/>
    <property type="evidence" value="ECO:0007669"/>
    <property type="project" value="TreeGrafter"/>
</dbReference>